<dbReference type="Proteomes" id="UP000652427">
    <property type="component" value="Unassembled WGS sequence"/>
</dbReference>
<evidence type="ECO:0000313" key="2">
    <source>
        <dbReference type="EMBL" id="NVD26890.1"/>
    </source>
</evidence>
<organism evidence="2 3">
    <name type="scientific">Parasphingorhabdus flavimaris</name>
    <dbReference type="NCBI Taxonomy" id="266812"/>
    <lineage>
        <taxon>Bacteria</taxon>
        <taxon>Pseudomonadati</taxon>
        <taxon>Pseudomonadota</taxon>
        <taxon>Alphaproteobacteria</taxon>
        <taxon>Sphingomonadales</taxon>
        <taxon>Sphingomonadaceae</taxon>
        <taxon>Parasphingorhabdus</taxon>
    </lineage>
</organism>
<feature type="domain" description="PilZ" evidence="1">
    <location>
        <begin position="20"/>
        <end position="108"/>
    </location>
</feature>
<dbReference type="Pfam" id="PF07238">
    <property type="entry name" value="PilZ"/>
    <property type="match status" value="1"/>
</dbReference>
<evidence type="ECO:0000259" key="1">
    <source>
        <dbReference type="Pfam" id="PF07238"/>
    </source>
</evidence>
<comment type="caution">
    <text evidence="2">The sequence shown here is derived from an EMBL/GenBank/DDBJ whole genome shotgun (WGS) entry which is preliminary data.</text>
</comment>
<dbReference type="EMBL" id="JABWMH010000001">
    <property type="protein sequence ID" value="NVD26890.1"/>
    <property type="molecule type" value="Genomic_DNA"/>
</dbReference>
<dbReference type="SUPFAM" id="SSF141371">
    <property type="entry name" value="PilZ domain-like"/>
    <property type="match status" value="1"/>
</dbReference>
<accession>A0ABX2MZM2</accession>
<protein>
    <submittedName>
        <fullName evidence="2">PilZ domain-containing protein</fullName>
    </submittedName>
</protein>
<reference evidence="2 3" key="1">
    <citation type="submission" date="2020-06" db="EMBL/GenBank/DDBJ databases">
        <authorList>
            <person name="Kim S.-J."/>
            <person name="Park S.-J."/>
        </authorList>
    </citation>
    <scope>NUCLEOTIDE SEQUENCE [LARGE SCALE GENOMIC DNA]</scope>
    <source>
        <strain evidence="2 3">SW-151</strain>
    </source>
</reference>
<dbReference type="InterPro" id="IPR009875">
    <property type="entry name" value="PilZ_domain"/>
</dbReference>
<proteinExistence type="predicted"/>
<evidence type="ECO:0000313" key="3">
    <source>
        <dbReference type="Proteomes" id="UP000652427"/>
    </source>
</evidence>
<sequence>MTTRVSVEFDQNDELVADSRRSSDREAVNSEIKVRQSNTQSFRTILSDLSINGFKMQSCTSLDEDKLVFVTIPGLQTLGAHIRWARYQEYGCEFTAPLHPAVLAHIVSVLRKN</sequence>
<dbReference type="RefSeq" id="WP_176278401.1">
    <property type="nucleotide sequence ID" value="NZ_JABWMH010000001.1"/>
</dbReference>
<gene>
    <name evidence="2" type="ORF">HUO14_03085</name>
</gene>
<keyword evidence="3" id="KW-1185">Reference proteome</keyword>
<name>A0ABX2MZM2_9SPHN</name>